<keyword evidence="7" id="KW-1185">Reference proteome</keyword>
<dbReference type="EMBL" id="FWXV01000003">
    <property type="protein sequence ID" value="SMD07018.1"/>
    <property type="molecule type" value="Genomic_DNA"/>
</dbReference>
<protein>
    <submittedName>
        <fullName evidence="6">DNA-binding transcriptional regulator, LysR family</fullName>
    </submittedName>
</protein>
<comment type="similarity">
    <text evidence="1">Belongs to the LysR transcriptional regulatory family.</text>
</comment>
<organism evidence="6 7">
    <name type="scientific">Kibdelosporangium aridum</name>
    <dbReference type="NCBI Taxonomy" id="2030"/>
    <lineage>
        <taxon>Bacteria</taxon>
        <taxon>Bacillati</taxon>
        <taxon>Actinomycetota</taxon>
        <taxon>Actinomycetes</taxon>
        <taxon>Pseudonocardiales</taxon>
        <taxon>Pseudonocardiaceae</taxon>
        <taxon>Kibdelosporangium</taxon>
    </lineage>
</organism>
<dbReference type="AlphaFoldDB" id="A0A1W2ED60"/>
<dbReference type="InterPro" id="IPR036388">
    <property type="entry name" value="WH-like_DNA-bd_sf"/>
</dbReference>
<keyword evidence="2" id="KW-0805">Transcription regulation</keyword>
<dbReference type="GO" id="GO:0032993">
    <property type="term" value="C:protein-DNA complex"/>
    <property type="evidence" value="ECO:0007669"/>
    <property type="project" value="TreeGrafter"/>
</dbReference>
<dbReference type="Gene3D" id="3.40.190.10">
    <property type="entry name" value="Periplasmic binding protein-like II"/>
    <property type="match status" value="2"/>
</dbReference>
<sequence>MDLDLAQVRAFVVTADQQHFSRAADALFLTQQALSKRIKRLEESLGTQLFSRTNRAVELTEDGHRFLPHARELIRVADAAVAVFQEQPLKLDLIDFRLAPAFILRKLAEQDPQLVVERSARQGLDNAIEPLLNGELDVAFGFVHGIGRPLPDELDHRVIRLEPILALLPPEHPLADQSEIRIEDLAQEGLWLPSRKSSTEWHNFKQQLAQGLGLRVDNTGISYDLRHTLEQARYGKPRVTLVGADMDLPRDLNLIVLPFKPLPLFPWSIVWHKQNKRPALRDLLALAGKTSRAEGWCDYDPAACWIPQGIGT</sequence>
<accession>A0A1W2ED60</accession>
<dbReference type="InterPro" id="IPR036390">
    <property type="entry name" value="WH_DNA-bd_sf"/>
</dbReference>
<keyword evidence="3 6" id="KW-0238">DNA-binding</keyword>
<dbReference type="SUPFAM" id="SSF53850">
    <property type="entry name" value="Periplasmic binding protein-like II"/>
    <property type="match status" value="1"/>
</dbReference>
<evidence type="ECO:0000256" key="2">
    <source>
        <dbReference type="ARBA" id="ARBA00023015"/>
    </source>
</evidence>
<dbReference type="FunFam" id="1.10.10.10:FF:000001">
    <property type="entry name" value="LysR family transcriptional regulator"/>
    <property type="match status" value="1"/>
</dbReference>
<evidence type="ECO:0000313" key="7">
    <source>
        <dbReference type="Proteomes" id="UP000192674"/>
    </source>
</evidence>
<dbReference type="PANTHER" id="PTHR30346">
    <property type="entry name" value="TRANSCRIPTIONAL DUAL REGULATOR HCAR-RELATED"/>
    <property type="match status" value="1"/>
</dbReference>
<dbReference type="GO" id="GO:0003677">
    <property type="term" value="F:DNA binding"/>
    <property type="evidence" value="ECO:0007669"/>
    <property type="project" value="UniProtKB-KW"/>
</dbReference>
<keyword evidence="4" id="KW-0804">Transcription</keyword>
<feature type="domain" description="HTH lysR-type" evidence="5">
    <location>
        <begin position="3"/>
        <end position="60"/>
    </location>
</feature>
<reference evidence="6 7" key="1">
    <citation type="submission" date="2017-04" db="EMBL/GenBank/DDBJ databases">
        <authorList>
            <person name="Afonso C.L."/>
            <person name="Miller P.J."/>
            <person name="Scott M.A."/>
            <person name="Spackman E."/>
            <person name="Goraichik I."/>
            <person name="Dimitrov K.M."/>
            <person name="Suarez D.L."/>
            <person name="Swayne D.E."/>
        </authorList>
    </citation>
    <scope>NUCLEOTIDE SEQUENCE [LARGE SCALE GENOMIC DNA]</scope>
    <source>
        <strain evidence="6 7">DSM 43828</strain>
    </source>
</reference>
<dbReference type="InterPro" id="IPR005119">
    <property type="entry name" value="LysR_subst-bd"/>
</dbReference>
<evidence type="ECO:0000256" key="3">
    <source>
        <dbReference type="ARBA" id="ARBA00023125"/>
    </source>
</evidence>
<evidence type="ECO:0000256" key="4">
    <source>
        <dbReference type="ARBA" id="ARBA00023163"/>
    </source>
</evidence>
<proteinExistence type="inferred from homology"/>
<dbReference type="PROSITE" id="PS50931">
    <property type="entry name" value="HTH_LYSR"/>
    <property type="match status" value="1"/>
</dbReference>
<dbReference type="Proteomes" id="UP000192674">
    <property type="component" value="Unassembled WGS sequence"/>
</dbReference>
<dbReference type="InterPro" id="IPR000847">
    <property type="entry name" value="LysR_HTH_N"/>
</dbReference>
<dbReference type="RefSeq" id="WP_084428516.1">
    <property type="nucleotide sequence ID" value="NZ_FWXV01000003.1"/>
</dbReference>
<name>A0A1W2ED60_KIBAR</name>
<evidence type="ECO:0000259" key="5">
    <source>
        <dbReference type="PROSITE" id="PS50931"/>
    </source>
</evidence>
<dbReference type="GO" id="GO:0003700">
    <property type="term" value="F:DNA-binding transcription factor activity"/>
    <property type="evidence" value="ECO:0007669"/>
    <property type="project" value="InterPro"/>
</dbReference>
<gene>
    <name evidence="6" type="ORF">SAMN05661093_04166</name>
</gene>
<dbReference type="Pfam" id="PF00126">
    <property type="entry name" value="HTH_1"/>
    <property type="match status" value="1"/>
</dbReference>
<dbReference type="Gene3D" id="1.10.10.10">
    <property type="entry name" value="Winged helix-like DNA-binding domain superfamily/Winged helix DNA-binding domain"/>
    <property type="match status" value="1"/>
</dbReference>
<dbReference type="PANTHER" id="PTHR30346:SF0">
    <property type="entry name" value="HCA OPERON TRANSCRIPTIONAL ACTIVATOR HCAR"/>
    <property type="match status" value="1"/>
</dbReference>
<dbReference type="OrthoDB" id="3181812at2"/>
<dbReference type="Pfam" id="PF03466">
    <property type="entry name" value="LysR_substrate"/>
    <property type="match status" value="1"/>
</dbReference>
<dbReference type="SUPFAM" id="SSF46785">
    <property type="entry name" value="Winged helix' DNA-binding domain"/>
    <property type="match status" value="1"/>
</dbReference>
<dbReference type="PRINTS" id="PR00039">
    <property type="entry name" value="HTHLYSR"/>
</dbReference>
<evidence type="ECO:0000313" key="6">
    <source>
        <dbReference type="EMBL" id="SMD07018.1"/>
    </source>
</evidence>
<evidence type="ECO:0000256" key="1">
    <source>
        <dbReference type="ARBA" id="ARBA00009437"/>
    </source>
</evidence>